<dbReference type="EMBL" id="FNKK01000002">
    <property type="protein sequence ID" value="SDR31274.1"/>
    <property type="molecule type" value="Genomic_DNA"/>
</dbReference>
<keyword evidence="5 6" id="KW-0949">S-adenosyl-L-methionine</keyword>
<dbReference type="EC" id="2.1.1.-" evidence="6"/>
<dbReference type="SUPFAM" id="SSF53335">
    <property type="entry name" value="S-adenosyl-L-methionine-dependent methyltransferases"/>
    <property type="match status" value="1"/>
</dbReference>
<keyword evidence="8" id="KW-1185">Reference proteome</keyword>
<dbReference type="GO" id="GO:0032259">
    <property type="term" value="P:methylation"/>
    <property type="evidence" value="ECO:0007669"/>
    <property type="project" value="UniProtKB-KW"/>
</dbReference>
<proteinExistence type="inferred from homology"/>
<keyword evidence="3 6" id="KW-0489">Methyltransferase</keyword>
<dbReference type="Pfam" id="PF04072">
    <property type="entry name" value="LCM"/>
    <property type="match status" value="1"/>
</dbReference>
<dbReference type="OrthoDB" id="9806164at2"/>
<evidence type="ECO:0000256" key="6">
    <source>
        <dbReference type="RuleBase" id="RU362030"/>
    </source>
</evidence>
<evidence type="ECO:0000256" key="4">
    <source>
        <dbReference type="ARBA" id="ARBA00022679"/>
    </source>
</evidence>
<evidence type="ECO:0000313" key="8">
    <source>
        <dbReference type="Proteomes" id="UP000217103"/>
    </source>
</evidence>
<reference evidence="7 8" key="1">
    <citation type="submission" date="2016-10" db="EMBL/GenBank/DDBJ databases">
        <authorList>
            <person name="de Groot N.N."/>
        </authorList>
    </citation>
    <scope>NUCLEOTIDE SEQUENCE [LARGE SCALE GENOMIC DNA]</scope>
    <source>
        <strain evidence="7 8">DSM 43794</strain>
    </source>
</reference>
<dbReference type="Gene3D" id="3.40.50.150">
    <property type="entry name" value="Vaccinia Virus protein VP39"/>
    <property type="match status" value="1"/>
</dbReference>
<evidence type="ECO:0000256" key="3">
    <source>
        <dbReference type="ARBA" id="ARBA00022603"/>
    </source>
</evidence>
<evidence type="ECO:0000313" key="7">
    <source>
        <dbReference type="EMBL" id="SDR31274.1"/>
    </source>
</evidence>
<evidence type="ECO:0000256" key="1">
    <source>
        <dbReference type="ARBA" id="ARBA00003907"/>
    </source>
</evidence>
<dbReference type="PANTHER" id="PTHR43619">
    <property type="entry name" value="S-ADENOSYL-L-METHIONINE-DEPENDENT METHYLTRANSFERASE YKTD-RELATED"/>
    <property type="match status" value="1"/>
</dbReference>
<dbReference type="RefSeq" id="WP_093262522.1">
    <property type="nucleotide sequence ID" value="NZ_FNKK01000002.1"/>
</dbReference>
<dbReference type="AlphaFoldDB" id="A0A1H1I0Q1"/>
<evidence type="ECO:0000256" key="5">
    <source>
        <dbReference type="ARBA" id="ARBA00022691"/>
    </source>
</evidence>
<dbReference type="InterPro" id="IPR011610">
    <property type="entry name" value="SAM_mthyl_Trfase_ML2640-like"/>
</dbReference>
<comment type="function">
    <text evidence="1 6">Exhibits S-adenosyl-L-methionine-dependent methyltransferase activity.</text>
</comment>
<protein>
    <recommendedName>
        <fullName evidence="6">S-adenosyl-L-methionine-dependent methyltransferase</fullName>
        <ecNumber evidence="6">2.1.1.-</ecNumber>
    </recommendedName>
</protein>
<keyword evidence="4 7" id="KW-0808">Transferase</keyword>
<dbReference type="GO" id="GO:0008168">
    <property type="term" value="F:methyltransferase activity"/>
    <property type="evidence" value="ECO:0007669"/>
    <property type="project" value="UniProtKB-UniRule"/>
</dbReference>
<gene>
    <name evidence="7" type="ORF">SAMN04489764_5045</name>
</gene>
<organism evidence="7 8">
    <name type="scientific">Thermostaphylospora chromogena</name>
    <dbReference type="NCBI Taxonomy" id="35622"/>
    <lineage>
        <taxon>Bacteria</taxon>
        <taxon>Bacillati</taxon>
        <taxon>Actinomycetota</taxon>
        <taxon>Actinomycetes</taxon>
        <taxon>Streptosporangiales</taxon>
        <taxon>Thermomonosporaceae</taxon>
        <taxon>Thermostaphylospora</taxon>
    </lineage>
</organism>
<name>A0A1H1I0Q1_9ACTN</name>
<accession>A0A1H1I0Q1</accession>
<dbReference type="NCBIfam" id="TIGR00027">
    <property type="entry name" value="mthyl_TIGR00027"/>
    <property type="match status" value="1"/>
</dbReference>
<dbReference type="Proteomes" id="UP000217103">
    <property type="component" value="Unassembled WGS sequence"/>
</dbReference>
<comment type="similarity">
    <text evidence="2 6">Belongs to the UPF0677 family.</text>
</comment>
<evidence type="ECO:0000256" key="2">
    <source>
        <dbReference type="ARBA" id="ARBA00008138"/>
    </source>
</evidence>
<dbReference type="PANTHER" id="PTHR43619:SF2">
    <property type="entry name" value="S-ADENOSYL-L-METHIONINE-DEPENDENT METHYLTRANSFERASES SUPERFAMILY PROTEIN"/>
    <property type="match status" value="1"/>
</dbReference>
<dbReference type="InterPro" id="IPR007213">
    <property type="entry name" value="Ppm1/Ppm2/Tcmp"/>
</dbReference>
<sequence length="281" mass="30408">MTPPTGLPTGVSRTAVLIAQAREAETARPDRLFSDPLAGPLIEAAGRIPAVSEAGRRAAQHFVLRTRYFDDRLLEAARAGVRQVVLLAAGLDTRAFRLDWPAGTRLFEVDLPELISFKEKVLADRGAQPACTRTAVAADLREDWPAALRAAGFDTAVPTAWLVEGVLMYLTPEDGARVLEGVELLSAPGSRLAVEHVNRAYIDLPQMAPAMGKLAATRAAWLSSVEDPQAWLAPYGWHAEIAHQADLAREYGRPVPAMADPAIVGSARIWLIHAVRRPVHS</sequence>
<dbReference type="InterPro" id="IPR029063">
    <property type="entry name" value="SAM-dependent_MTases_sf"/>
</dbReference>
<dbReference type="STRING" id="35622.SAMN04489764_5045"/>